<evidence type="ECO:0008006" key="4">
    <source>
        <dbReference type="Google" id="ProtNLM"/>
    </source>
</evidence>
<dbReference type="AlphaFoldDB" id="A0A2A9PF28"/>
<keyword evidence="1" id="KW-0732">Signal</keyword>
<accession>A0A2A9PF28</accession>
<dbReference type="EMBL" id="LAZP02000194">
    <property type="protein sequence ID" value="PFH59503.1"/>
    <property type="molecule type" value="Genomic_DNA"/>
</dbReference>
<feature type="chain" id="PRO_5012947803" description="Heterokaryon incompatibility domain-containing protein" evidence="1">
    <location>
        <begin position="24"/>
        <end position="308"/>
    </location>
</feature>
<evidence type="ECO:0000313" key="2">
    <source>
        <dbReference type="EMBL" id="PFH59503.1"/>
    </source>
</evidence>
<keyword evidence="3" id="KW-1185">Reference proteome</keyword>
<protein>
    <recommendedName>
        <fullName evidence="4">Heterokaryon incompatibility domain-containing protein</fullName>
    </recommendedName>
</protein>
<organism evidence="2 3">
    <name type="scientific">Ophiocordyceps unilateralis</name>
    <name type="common">Zombie-ant fungus</name>
    <name type="synonym">Torrubia unilateralis</name>
    <dbReference type="NCBI Taxonomy" id="268505"/>
    <lineage>
        <taxon>Eukaryota</taxon>
        <taxon>Fungi</taxon>
        <taxon>Dikarya</taxon>
        <taxon>Ascomycota</taxon>
        <taxon>Pezizomycotina</taxon>
        <taxon>Sordariomycetes</taxon>
        <taxon>Hypocreomycetidae</taxon>
        <taxon>Hypocreales</taxon>
        <taxon>Ophiocordycipitaceae</taxon>
        <taxon>Ophiocordyceps</taxon>
    </lineage>
</organism>
<feature type="signal peptide" evidence="1">
    <location>
        <begin position="1"/>
        <end position="23"/>
    </location>
</feature>
<evidence type="ECO:0000313" key="3">
    <source>
        <dbReference type="Proteomes" id="UP000037136"/>
    </source>
</evidence>
<gene>
    <name evidence="2" type="ORF">XA68_12263</name>
</gene>
<evidence type="ECO:0000256" key="1">
    <source>
        <dbReference type="SAM" id="SignalP"/>
    </source>
</evidence>
<name>A0A2A9PF28_OPHUN</name>
<sequence length="308" mass="35305">MRLTTSLFVLLSYAIGFPESVMGFAEVSRCLRYDDSRLSRAFDGFFHNASACLSIVHGPRVLPCATKHIPEDMTPFTLPLTDTIQAWEKYYDEDLDSAFQEHGNPALDGRSKINAWDVLIAYWQRKTELCFQYRDPESRDSLVPRNAGLLTLFHMNDDLARPILKMGMQWRYSDFTVCADDDSAGRNRQMRVVSEMMRRSITWRETRNGVELNDGYLHYLDLFSTDPFLQAVITGWQSSRLMSCPRGYDCISPPTLGMRHLPMDGDGFLMKVKAVLQTENKVCVVTKGSSSLAQDTYYILSPIQFQRR</sequence>
<reference evidence="2 3" key="2">
    <citation type="journal article" date="2017" name="Sci. Rep.">
        <title>Ant-infecting Ophiocordyceps genomes reveal a high diversity of potential behavioral manipulation genes and a possible major role for enterotoxins.</title>
        <authorList>
            <person name="de Bekker C."/>
            <person name="Ohm R.A."/>
            <person name="Evans H.C."/>
            <person name="Brachmann A."/>
            <person name="Hughes D.P."/>
        </authorList>
    </citation>
    <scope>NUCLEOTIDE SEQUENCE [LARGE SCALE GENOMIC DNA]</scope>
    <source>
        <strain evidence="2 3">SC16a</strain>
    </source>
</reference>
<comment type="caution">
    <text evidence="2">The sequence shown here is derived from an EMBL/GenBank/DDBJ whole genome shotgun (WGS) entry which is preliminary data.</text>
</comment>
<proteinExistence type="predicted"/>
<reference evidence="2 3" key="1">
    <citation type="journal article" date="2015" name="BMC Genomics">
        <title>Gene expression during zombie ant biting behavior reflects the complexity underlying fungal parasitic behavioral manipulation.</title>
        <authorList>
            <person name="de Bekker C."/>
            <person name="Ohm R.A."/>
            <person name="Loreto R.G."/>
            <person name="Sebastian A."/>
            <person name="Albert I."/>
            <person name="Merrow M."/>
            <person name="Brachmann A."/>
            <person name="Hughes D.P."/>
        </authorList>
    </citation>
    <scope>NUCLEOTIDE SEQUENCE [LARGE SCALE GENOMIC DNA]</scope>
    <source>
        <strain evidence="2 3">SC16a</strain>
    </source>
</reference>
<dbReference type="Proteomes" id="UP000037136">
    <property type="component" value="Unassembled WGS sequence"/>
</dbReference>
<dbReference type="OrthoDB" id="4915529at2759"/>